<dbReference type="CDD" id="cd22157">
    <property type="entry name" value="F-box_AtFBW1-like"/>
    <property type="match status" value="1"/>
</dbReference>
<reference evidence="2 3" key="1">
    <citation type="submission" date="2024-01" db="EMBL/GenBank/DDBJ databases">
        <authorList>
            <person name="Waweru B."/>
        </authorList>
    </citation>
    <scope>NUCLEOTIDE SEQUENCE [LARGE SCALE GENOMIC DNA]</scope>
</reference>
<dbReference type="Pfam" id="PF07734">
    <property type="entry name" value="FBA_1"/>
    <property type="match status" value="1"/>
</dbReference>
<dbReference type="Gene3D" id="1.20.1280.50">
    <property type="match status" value="1"/>
</dbReference>
<organism evidence="2 3">
    <name type="scientific">Dovyalis caffra</name>
    <dbReference type="NCBI Taxonomy" id="77055"/>
    <lineage>
        <taxon>Eukaryota</taxon>
        <taxon>Viridiplantae</taxon>
        <taxon>Streptophyta</taxon>
        <taxon>Embryophyta</taxon>
        <taxon>Tracheophyta</taxon>
        <taxon>Spermatophyta</taxon>
        <taxon>Magnoliopsida</taxon>
        <taxon>eudicotyledons</taxon>
        <taxon>Gunneridae</taxon>
        <taxon>Pentapetalae</taxon>
        <taxon>rosids</taxon>
        <taxon>fabids</taxon>
        <taxon>Malpighiales</taxon>
        <taxon>Salicaceae</taxon>
        <taxon>Flacourtieae</taxon>
        <taxon>Dovyalis</taxon>
    </lineage>
</organism>
<gene>
    <name evidence="2" type="ORF">DCAF_LOCUS14055</name>
</gene>
<evidence type="ECO:0000259" key="1">
    <source>
        <dbReference type="SMART" id="SM00256"/>
    </source>
</evidence>
<dbReference type="SUPFAM" id="SSF81383">
    <property type="entry name" value="F-box domain"/>
    <property type="match status" value="1"/>
</dbReference>
<dbReference type="Proteomes" id="UP001314170">
    <property type="component" value="Unassembled WGS sequence"/>
</dbReference>
<dbReference type="NCBIfam" id="TIGR01640">
    <property type="entry name" value="F_box_assoc_1"/>
    <property type="match status" value="1"/>
</dbReference>
<dbReference type="InterPro" id="IPR055290">
    <property type="entry name" value="At3g26010-like"/>
</dbReference>
<dbReference type="PANTHER" id="PTHR35546:SF25">
    <property type="entry name" value="F-BOX DOMAIN-CONTAINING PROTEIN"/>
    <property type="match status" value="1"/>
</dbReference>
<evidence type="ECO:0000313" key="2">
    <source>
        <dbReference type="EMBL" id="CAK7339007.1"/>
    </source>
</evidence>
<dbReference type="InterPro" id="IPR036047">
    <property type="entry name" value="F-box-like_dom_sf"/>
</dbReference>
<dbReference type="PANTHER" id="PTHR35546">
    <property type="entry name" value="F-BOX PROTEIN INTERACTION DOMAIN PROTEIN-RELATED"/>
    <property type="match status" value="1"/>
</dbReference>
<dbReference type="InterPro" id="IPR001810">
    <property type="entry name" value="F-box_dom"/>
</dbReference>
<proteinExistence type="predicted"/>
<protein>
    <recommendedName>
        <fullName evidence="1">F-box domain-containing protein</fullName>
    </recommendedName>
</protein>
<dbReference type="InterPro" id="IPR017451">
    <property type="entry name" value="F-box-assoc_interact_dom"/>
</dbReference>
<dbReference type="SMART" id="SM00256">
    <property type="entry name" value="FBOX"/>
    <property type="match status" value="1"/>
</dbReference>
<dbReference type="InterPro" id="IPR006527">
    <property type="entry name" value="F-box-assoc_dom_typ1"/>
</dbReference>
<sequence>MSNKELKSNLSSADIIGGNQDILTEILLRIPAKSLLTFKCVSKQWLSVISDPEFCLSHTRHKLSRHPTPNALLLNNQYSSSPEFQVVPLKDATRVPFLDYLNVPRIKIERSCNGLLLCSSSYAINGDDLPANPVDHSSDVINGDDLGPRYFICNPTTRQFKRLVFPSHIVIPELLLPHYRWLFLAFDPMKSPYYKIILLAIMSKTEIGIDVYSSKTESWTQAPTPFEWPFEIFICSGVFCNGAIYWYSTAATSVYFDVDSETVKKITMPPMPLMFKDMPLTHIMYFGESRGHLNLLGFYDFSNLSKMYVWEMPSNHSGWLVRCLVDLHSIRENPRALSVLSVIRTEKGEELMLVLLMDGGRVVSYNTCDGASNKLCDLEPRTEIDNNSSIGFTTIKGSGLQQMACAFDALQRHN</sequence>
<name>A0AAV1RRR1_9ROSI</name>
<evidence type="ECO:0000313" key="3">
    <source>
        <dbReference type="Proteomes" id="UP001314170"/>
    </source>
</evidence>
<dbReference type="AlphaFoldDB" id="A0AAV1RRR1"/>
<keyword evidence="3" id="KW-1185">Reference proteome</keyword>
<comment type="caution">
    <text evidence="2">The sequence shown here is derived from an EMBL/GenBank/DDBJ whole genome shotgun (WGS) entry which is preliminary data.</text>
</comment>
<feature type="domain" description="F-box" evidence="1">
    <location>
        <begin position="18"/>
        <end position="58"/>
    </location>
</feature>
<dbReference type="Pfam" id="PF00646">
    <property type="entry name" value="F-box"/>
    <property type="match status" value="1"/>
</dbReference>
<accession>A0AAV1RRR1</accession>
<dbReference type="EMBL" id="CAWUPB010001156">
    <property type="protein sequence ID" value="CAK7339007.1"/>
    <property type="molecule type" value="Genomic_DNA"/>
</dbReference>